<evidence type="ECO:0000313" key="1">
    <source>
        <dbReference type="EMBL" id="PHT61967.1"/>
    </source>
</evidence>
<dbReference type="EMBL" id="AYRZ02000106">
    <property type="protein sequence ID" value="PHT61967.1"/>
    <property type="molecule type" value="Genomic_DNA"/>
</dbReference>
<keyword evidence="2" id="KW-1185">Reference proteome</keyword>
<reference evidence="1 2" key="2">
    <citation type="journal article" date="2017" name="Genome Biol.">
        <title>New reference genome sequences of hot pepper reveal the massive evolution of plant disease-resistance genes by retroduplication.</title>
        <authorList>
            <person name="Kim S."/>
            <person name="Park J."/>
            <person name="Yeom S.I."/>
            <person name="Kim Y.M."/>
            <person name="Seo E."/>
            <person name="Kim K.T."/>
            <person name="Kim M.S."/>
            <person name="Lee J.M."/>
            <person name="Cheong K."/>
            <person name="Shin H.S."/>
            <person name="Kim S.B."/>
            <person name="Han K."/>
            <person name="Lee J."/>
            <person name="Park M."/>
            <person name="Lee H.A."/>
            <person name="Lee H.Y."/>
            <person name="Lee Y."/>
            <person name="Oh S."/>
            <person name="Lee J.H."/>
            <person name="Choi E."/>
            <person name="Choi E."/>
            <person name="Lee S.E."/>
            <person name="Jeon J."/>
            <person name="Kim H."/>
            <person name="Choi G."/>
            <person name="Song H."/>
            <person name="Lee J."/>
            <person name="Lee S.C."/>
            <person name="Kwon J.K."/>
            <person name="Lee H.Y."/>
            <person name="Koo N."/>
            <person name="Hong Y."/>
            <person name="Kim R.W."/>
            <person name="Kang W.H."/>
            <person name="Huh J.H."/>
            <person name="Kang B.C."/>
            <person name="Yang T.J."/>
            <person name="Lee Y.H."/>
            <person name="Bennetzen J.L."/>
            <person name="Choi D."/>
        </authorList>
    </citation>
    <scope>NUCLEOTIDE SEQUENCE [LARGE SCALE GENOMIC DNA]</scope>
    <source>
        <strain evidence="2">cv. CM334</strain>
    </source>
</reference>
<dbReference type="AlphaFoldDB" id="A0A2G2XWT0"/>
<comment type="caution">
    <text evidence="1">The sequence shown here is derived from an EMBL/GenBank/DDBJ whole genome shotgun (WGS) entry which is preliminary data.</text>
</comment>
<evidence type="ECO:0000313" key="2">
    <source>
        <dbReference type="Proteomes" id="UP000222542"/>
    </source>
</evidence>
<sequence>MGLMVIWRGNQKMKKVVDGLRTDDVWARLEKLQLGVEEPELSPEQLRINDQAQEDEVLNTLGSCCYRACIVIV</sequence>
<protein>
    <submittedName>
        <fullName evidence="1">Uncharacterized protein</fullName>
    </submittedName>
</protein>
<reference evidence="1 2" key="1">
    <citation type="journal article" date="2014" name="Nat. Genet.">
        <title>Genome sequence of the hot pepper provides insights into the evolution of pungency in Capsicum species.</title>
        <authorList>
            <person name="Kim S."/>
            <person name="Park M."/>
            <person name="Yeom S.I."/>
            <person name="Kim Y.M."/>
            <person name="Lee J.M."/>
            <person name="Lee H.A."/>
            <person name="Seo E."/>
            <person name="Choi J."/>
            <person name="Cheong K."/>
            <person name="Kim K.T."/>
            <person name="Jung K."/>
            <person name="Lee G.W."/>
            <person name="Oh S.K."/>
            <person name="Bae C."/>
            <person name="Kim S.B."/>
            <person name="Lee H.Y."/>
            <person name="Kim S.Y."/>
            <person name="Kim M.S."/>
            <person name="Kang B.C."/>
            <person name="Jo Y.D."/>
            <person name="Yang H.B."/>
            <person name="Jeong H.J."/>
            <person name="Kang W.H."/>
            <person name="Kwon J.K."/>
            <person name="Shin C."/>
            <person name="Lim J.Y."/>
            <person name="Park J.H."/>
            <person name="Huh J.H."/>
            <person name="Kim J.S."/>
            <person name="Kim B.D."/>
            <person name="Cohen O."/>
            <person name="Paran I."/>
            <person name="Suh M.C."/>
            <person name="Lee S.B."/>
            <person name="Kim Y.K."/>
            <person name="Shin Y."/>
            <person name="Noh S.J."/>
            <person name="Park J."/>
            <person name="Seo Y.S."/>
            <person name="Kwon S.Y."/>
            <person name="Kim H.A."/>
            <person name="Park J.M."/>
            <person name="Kim H.J."/>
            <person name="Choi S.B."/>
            <person name="Bosland P.W."/>
            <person name="Reeves G."/>
            <person name="Jo S.H."/>
            <person name="Lee B.W."/>
            <person name="Cho H.T."/>
            <person name="Choi H.S."/>
            <person name="Lee M.S."/>
            <person name="Yu Y."/>
            <person name="Do Choi Y."/>
            <person name="Park B.S."/>
            <person name="van Deynze A."/>
            <person name="Ashrafi H."/>
            <person name="Hill T."/>
            <person name="Kim W.T."/>
            <person name="Pai H.S."/>
            <person name="Ahn H.K."/>
            <person name="Yeam I."/>
            <person name="Giovannoni J.J."/>
            <person name="Rose J.K."/>
            <person name="Sorensen I."/>
            <person name="Lee S.J."/>
            <person name="Kim R.W."/>
            <person name="Choi I.Y."/>
            <person name="Choi B.S."/>
            <person name="Lim J.S."/>
            <person name="Lee Y.H."/>
            <person name="Choi D."/>
        </authorList>
    </citation>
    <scope>NUCLEOTIDE SEQUENCE [LARGE SCALE GENOMIC DNA]</scope>
    <source>
        <strain evidence="2">cv. CM334</strain>
    </source>
</reference>
<name>A0A2G2XWT0_CAPAN</name>
<accession>A0A2G2XWT0</accession>
<dbReference type="Gramene" id="PHT61967">
    <property type="protein sequence ID" value="PHT61967"/>
    <property type="gene ID" value="T459_34185"/>
</dbReference>
<dbReference type="STRING" id="4072.A0A2G2XWT0"/>
<gene>
    <name evidence="1" type="ORF">T459_34185</name>
</gene>
<organism evidence="1 2">
    <name type="scientific">Capsicum annuum</name>
    <name type="common">Capsicum pepper</name>
    <dbReference type="NCBI Taxonomy" id="4072"/>
    <lineage>
        <taxon>Eukaryota</taxon>
        <taxon>Viridiplantae</taxon>
        <taxon>Streptophyta</taxon>
        <taxon>Embryophyta</taxon>
        <taxon>Tracheophyta</taxon>
        <taxon>Spermatophyta</taxon>
        <taxon>Magnoliopsida</taxon>
        <taxon>eudicotyledons</taxon>
        <taxon>Gunneridae</taxon>
        <taxon>Pentapetalae</taxon>
        <taxon>asterids</taxon>
        <taxon>lamiids</taxon>
        <taxon>Solanales</taxon>
        <taxon>Solanaceae</taxon>
        <taxon>Solanoideae</taxon>
        <taxon>Capsiceae</taxon>
        <taxon>Capsicum</taxon>
    </lineage>
</organism>
<proteinExistence type="predicted"/>
<dbReference type="Proteomes" id="UP000222542">
    <property type="component" value="Unassembled WGS sequence"/>
</dbReference>